<reference evidence="11" key="1">
    <citation type="journal article" date="2020" name="Stud. Mycol.">
        <title>101 Dothideomycetes genomes: a test case for predicting lifestyles and emergence of pathogens.</title>
        <authorList>
            <person name="Haridas S."/>
            <person name="Albert R."/>
            <person name="Binder M."/>
            <person name="Bloem J."/>
            <person name="Labutti K."/>
            <person name="Salamov A."/>
            <person name="Andreopoulos B."/>
            <person name="Baker S."/>
            <person name="Barry K."/>
            <person name="Bills G."/>
            <person name="Bluhm B."/>
            <person name="Cannon C."/>
            <person name="Castanera R."/>
            <person name="Culley D."/>
            <person name="Daum C."/>
            <person name="Ezra D."/>
            <person name="Gonzalez J."/>
            <person name="Henrissat B."/>
            <person name="Kuo A."/>
            <person name="Liang C."/>
            <person name="Lipzen A."/>
            <person name="Lutzoni F."/>
            <person name="Magnuson J."/>
            <person name="Mondo S."/>
            <person name="Nolan M."/>
            <person name="Ohm R."/>
            <person name="Pangilinan J."/>
            <person name="Park H.-J."/>
            <person name="Ramirez L."/>
            <person name="Alfaro M."/>
            <person name="Sun H."/>
            <person name="Tritt A."/>
            <person name="Yoshinaga Y."/>
            <person name="Zwiers L.-H."/>
            <person name="Turgeon B."/>
            <person name="Goodwin S."/>
            <person name="Spatafora J."/>
            <person name="Crous P."/>
            <person name="Grigoriev I."/>
        </authorList>
    </citation>
    <scope>NUCLEOTIDE SEQUENCE</scope>
    <source>
        <strain evidence="11">CBS 115976</strain>
    </source>
</reference>
<feature type="transmembrane region" description="Helical" evidence="9">
    <location>
        <begin position="480"/>
        <end position="501"/>
    </location>
</feature>
<keyword evidence="5" id="KW-0029">Amino-acid transport</keyword>
<gene>
    <name evidence="11" type="ORF">BT63DRAFT_425074</name>
</gene>
<evidence type="ECO:0000256" key="4">
    <source>
        <dbReference type="ARBA" id="ARBA00022692"/>
    </source>
</evidence>
<dbReference type="GO" id="GO:0005774">
    <property type="term" value="C:vacuolar membrane"/>
    <property type="evidence" value="ECO:0007669"/>
    <property type="project" value="TreeGrafter"/>
</dbReference>
<dbReference type="GO" id="GO:0015179">
    <property type="term" value="F:L-amino acid transmembrane transporter activity"/>
    <property type="evidence" value="ECO:0007669"/>
    <property type="project" value="TreeGrafter"/>
</dbReference>
<feature type="transmembrane region" description="Helical" evidence="9">
    <location>
        <begin position="449"/>
        <end position="468"/>
    </location>
</feature>
<feature type="transmembrane region" description="Helical" evidence="9">
    <location>
        <begin position="589"/>
        <end position="609"/>
    </location>
</feature>
<feature type="transmembrane region" description="Helical" evidence="9">
    <location>
        <begin position="521"/>
        <end position="539"/>
    </location>
</feature>
<feature type="transmembrane region" description="Helical" evidence="9">
    <location>
        <begin position="371"/>
        <end position="391"/>
    </location>
</feature>
<dbReference type="EMBL" id="MU004235">
    <property type="protein sequence ID" value="KAF2669338.1"/>
    <property type="molecule type" value="Genomic_DNA"/>
</dbReference>
<dbReference type="InterPro" id="IPR013057">
    <property type="entry name" value="AA_transpt_TM"/>
</dbReference>
<feature type="transmembrane region" description="Helical" evidence="9">
    <location>
        <begin position="648"/>
        <end position="667"/>
    </location>
</feature>
<dbReference type="Pfam" id="PF01490">
    <property type="entry name" value="Aa_trans"/>
    <property type="match status" value="1"/>
</dbReference>
<feature type="transmembrane region" description="Helical" evidence="9">
    <location>
        <begin position="343"/>
        <end position="365"/>
    </location>
</feature>
<evidence type="ECO:0000256" key="5">
    <source>
        <dbReference type="ARBA" id="ARBA00022970"/>
    </source>
</evidence>
<evidence type="ECO:0000313" key="11">
    <source>
        <dbReference type="EMBL" id="KAF2669338.1"/>
    </source>
</evidence>
<evidence type="ECO:0000256" key="7">
    <source>
        <dbReference type="ARBA" id="ARBA00023136"/>
    </source>
</evidence>
<feature type="transmembrane region" description="Helical" evidence="9">
    <location>
        <begin position="398"/>
        <end position="418"/>
    </location>
</feature>
<feature type="compositionally biased region" description="Basic and acidic residues" evidence="8">
    <location>
        <begin position="141"/>
        <end position="159"/>
    </location>
</feature>
<evidence type="ECO:0000256" key="9">
    <source>
        <dbReference type="SAM" id="Phobius"/>
    </source>
</evidence>
<dbReference type="OrthoDB" id="655540at2759"/>
<protein>
    <recommendedName>
        <fullName evidence="10">Amino acid transporter transmembrane domain-containing protein</fullName>
    </recommendedName>
</protein>
<evidence type="ECO:0000259" key="10">
    <source>
        <dbReference type="Pfam" id="PF01490"/>
    </source>
</evidence>
<comment type="similarity">
    <text evidence="2">Belongs to the amino acid/polyamine transporter 2 family.</text>
</comment>
<dbReference type="AlphaFoldDB" id="A0A6A6UE25"/>
<keyword evidence="6 9" id="KW-1133">Transmembrane helix</keyword>
<evidence type="ECO:0000256" key="2">
    <source>
        <dbReference type="ARBA" id="ARBA00008066"/>
    </source>
</evidence>
<organism evidence="11 12">
    <name type="scientific">Microthyrium microscopicum</name>
    <dbReference type="NCBI Taxonomy" id="703497"/>
    <lineage>
        <taxon>Eukaryota</taxon>
        <taxon>Fungi</taxon>
        <taxon>Dikarya</taxon>
        <taxon>Ascomycota</taxon>
        <taxon>Pezizomycotina</taxon>
        <taxon>Dothideomycetes</taxon>
        <taxon>Dothideomycetes incertae sedis</taxon>
        <taxon>Microthyriales</taxon>
        <taxon>Microthyriaceae</taxon>
        <taxon>Microthyrium</taxon>
    </lineage>
</organism>
<sequence length="681" mass="74335">MSTPGKQPSTWQNYESGGRAGSPGSIGSRVQWDESQSPPRHGQPSRTSSTSHQGDDDDRLHVLRRRRSSFNVKINQLRQIGGVNSIDNFAQSWQRAAGFHEIAPIRPSFRFANDEEGEPSYLKSDIENSPDASRSLLRQALEEGRRGSDNVIDESRGGEGEVTPTEETPLRASSSRIGRVPPSWTDSIFAVEPSLASGFGGSYGTMYGSRQARPRQPSMVHAAQIFNEEQVKNITGAEVEPELEPLVLKQVEEDGVVYNVVVGRSTLPQTVFNSINVLIGVGLLSMPLGLLYSGWVIGIVFFFFAVLSTQYTAKLLAKCLDVDNSLVTFADLAYVSFGPRARIATSILFSLELIAACVALIILFADSLNALLPGWSVLAWKLFCGILLIPLSFLPLRLLSFTSVLGILSCLGIFLAVVTDGILKPETPGSLRAPATTYLFPQRWQTVPLAFGLLMSPWGGHSVFPNIYRDMRHPYKYRRAVNITYIFTGALDLGMAVIGLLMFGDGVHDEITSNILLLGDAYPPGLSLFIVICIAIIPLTKVPLNARPIVTTVEVIFGLVDYGNMSHGHGSEEEGNSSRFSFGANLARVLIRVGIVVVFVVIAMLFPSFDRIMTLLGSVCCFSICIMLPVGFHLRLFGHEFGKSEKMLNWGLLIASTIMAVVSTVFACLPREVLSGKAQRA</sequence>
<evidence type="ECO:0000313" key="12">
    <source>
        <dbReference type="Proteomes" id="UP000799302"/>
    </source>
</evidence>
<accession>A0A6A6UE25</accession>
<dbReference type="PANTHER" id="PTHR22950:SF692">
    <property type="entry name" value="TRANSMEMBRANE AMINO ACID TRANSPORTER FAMILY PROTEIN"/>
    <property type="match status" value="1"/>
</dbReference>
<feature type="transmembrane region" description="Helical" evidence="9">
    <location>
        <begin position="277"/>
        <end position="307"/>
    </location>
</feature>
<feature type="region of interest" description="Disordered" evidence="8">
    <location>
        <begin position="1"/>
        <end position="58"/>
    </location>
</feature>
<keyword evidence="12" id="KW-1185">Reference proteome</keyword>
<evidence type="ECO:0000256" key="8">
    <source>
        <dbReference type="SAM" id="MobiDB-lite"/>
    </source>
</evidence>
<keyword evidence="3" id="KW-0813">Transport</keyword>
<proteinExistence type="inferred from homology"/>
<dbReference type="Proteomes" id="UP000799302">
    <property type="component" value="Unassembled WGS sequence"/>
</dbReference>
<keyword evidence="4 9" id="KW-0812">Transmembrane</keyword>
<feature type="domain" description="Amino acid transporter transmembrane" evidence="10">
    <location>
        <begin position="264"/>
        <end position="666"/>
    </location>
</feature>
<feature type="compositionally biased region" description="Polar residues" evidence="8">
    <location>
        <begin position="1"/>
        <end position="15"/>
    </location>
</feature>
<feature type="region of interest" description="Disordered" evidence="8">
    <location>
        <begin position="141"/>
        <end position="178"/>
    </location>
</feature>
<feature type="transmembrane region" description="Helical" evidence="9">
    <location>
        <begin position="615"/>
        <end position="636"/>
    </location>
</feature>
<feature type="compositionally biased region" description="Polar residues" evidence="8">
    <location>
        <begin position="33"/>
        <end position="52"/>
    </location>
</feature>
<keyword evidence="7 9" id="KW-0472">Membrane</keyword>
<evidence type="ECO:0000256" key="6">
    <source>
        <dbReference type="ARBA" id="ARBA00022989"/>
    </source>
</evidence>
<evidence type="ECO:0000256" key="1">
    <source>
        <dbReference type="ARBA" id="ARBA00004141"/>
    </source>
</evidence>
<comment type="subcellular location">
    <subcellularLocation>
        <location evidence="1">Membrane</location>
        <topology evidence="1">Multi-pass membrane protein</topology>
    </subcellularLocation>
</comment>
<dbReference type="PANTHER" id="PTHR22950">
    <property type="entry name" value="AMINO ACID TRANSPORTER"/>
    <property type="match status" value="1"/>
</dbReference>
<name>A0A6A6UE25_9PEZI</name>
<evidence type="ECO:0000256" key="3">
    <source>
        <dbReference type="ARBA" id="ARBA00022448"/>
    </source>
</evidence>